<dbReference type="InterPro" id="IPR014966">
    <property type="entry name" value="FRG-dom"/>
</dbReference>
<dbReference type="Pfam" id="PF08867">
    <property type="entry name" value="FRG"/>
    <property type="match status" value="1"/>
</dbReference>
<reference evidence="2" key="1">
    <citation type="submission" date="2019-08" db="EMBL/GenBank/DDBJ databases">
        <authorList>
            <person name="Kucharzyk K."/>
            <person name="Murdoch R.W."/>
            <person name="Higgins S."/>
            <person name="Loffler F."/>
        </authorList>
    </citation>
    <scope>NUCLEOTIDE SEQUENCE</scope>
</reference>
<comment type="caution">
    <text evidence="2">The sequence shown here is derived from an EMBL/GenBank/DDBJ whole genome shotgun (WGS) entry which is preliminary data.</text>
</comment>
<sequence length="352" mass="39029">MREITPQLDGKLKIHFGDSVARSGPYPVERFNELVRIVAELSYLNKESLLVYRGQSRDFLNKAGASSLYPSLYRRNALSKVRVKRDFSLLDELSDILVEETRKLDRRAGDELRKRRYLRQSILQHYQVCETPLLDLSQSLRAACSFAQSSASTGSASTGGKSFGDTLAGCALAETGKPSLAGSSSDERVYLYVFALPFPTGSISIDSREEIVTVRLLSACPSLIRRPYFQDALMAGTVDISDNYEDKNELDFNRRLVAKFSIPVGDKFWEHGPGRIEGALLFPGVEEDPMFQLCSTLQSAVSSLEGLLFSPTEHGALRGDGEEVSREVSKGPAAETVISVQDIAYRLRRRLG</sequence>
<name>A0A644TMV3_9ZZZZ</name>
<proteinExistence type="predicted"/>
<protein>
    <recommendedName>
        <fullName evidence="1">FRG domain-containing protein</fullName>
    </recommendedName>
</protein>
<accession>A0A644TMV3</accession>
<evidence type="ECO:0000313" key="2">
    <source>
        <dbReference type="EMBL" id="MPL67717.1"/>
    </source>
</evidence>
<dbReference type="AlphaFoldDB" id="A0A644TMV3"/>
<organism evidence="2">
    <name type="scientific">bioreactor metagenome</name>
    <dbReference type="NCBI Taxonomy" id="1076179"/>
    <lineage>
        <taxon>unclassified sequences</taxon>
        <taxon>metagenomes</taxon>
        <taxon>ecological metagenomes</taxon>
    </lineage>
</organism>
<feature type="domain" description="FRG" evidence="1">
    <location>
        <begin position="46"/>
        <end position="163"/>
    </location>
</feature>
<dbReference type="SMART" id="SM00901">
    <property type="entry name" value="FRG"/>
    <property type="match status" value="1"/>
</dbReference>
<evidence type="ECO:0000259" key="1">
    <source>
        <dbReference type="SMART" id="SM00901"/>
    </source>
</evidence>
<gene>
    <name evidence="2" type="ORF">SDC9_13415</name>
</gene>
<dbReference type="EMBL" id="VSSQ01000038">
    <property type="protein sequence ID" value="MPL67717.1"/>
    <property type="molecule type" value="Genomic_DNA"/>
</dbReference>